<dbReference type="OrthoDB" id="3924764at2759"/>
<dbReference type="Proteomes" id="UP000016933">
    <property type="component" value="Unassembled WGS sequence"/>
</dbReference>
<proteinExistence type="predicted"/>
<dbReference type="AlphaFoldDB" id="N1PI35"/>
<feature type="non-terminal residue" evidence="1">
    <location>
        <position position="96"/>
    </location>
</feature>
<sequence>ETLCVDYINTCGIMYGGCFPHCSGDTTPSFSNPGCPSNSHYPGKTPDASMTTATCGYKCDDFVDECGQTYGPGCYTSCEGMPTPGWTKPSCGVSVV</sequence>
<dbReference type="eggNOG" id="ENOG502TBK6">
    <property type="taxonomic scope" value="Eukaryota"/>
</dbReference>
<dbReference type="EMBL" id="KB446542">
    <property type="protein sequence ID" value="EME41789.1"/>
    <property type="molecule type" value="Genomic_DNA"/>
</dbReference>
<dbReference type="HOGENOM" id="CLU_2365225_0_0_1"/>
<evidence type="ECO:0000313" key="1">
    <source>
        <dbReference type="EMBL" id="EME41789.1"/>
    </source>
</evidence>
<protein>
    <submittedName>
        <fullName evidence="1">Uncharacterized protein</fullName>
    </submittedName>
</protein>
<feature type="non-terminal residue" evidence="1">
    <location>
        <position position="1"/>
    </location>
</feature>
<accession>N1PI35</accession>
<gene>
    <name evidence="1" type="ORF">DOTSEDRAFT_116443</name>
</gene>
<organism evidence="1 2">
    <name type="scientific">Dothistroma septosporum (strain NZE10 / CBS 128990)</name>
    <name type="common">Red band needle blight fungus</name>
    <name type="synonym">Mycosphaerella pini</name>
    <dbReference type="NCBI Taxonomy" id="675120"/>
    <lineage>
        <taxon>Eukaryota</taxon>
        <taxon>Fungi</taxon>
        <taxon>Dikarya</taxon>
        <taxon>Ascomycota</taxon>
        <taxon>Pezizomycotina</taxon>
        <taxon>Dothideomycetes</taxon>
        <taxon>Dothideomycetidae</taxon>
        <taxon>Mycosphaerellales</taxon>
        <taxon>Mycosphaerellaceae</taxon>
        <taxon>Dothistroma</taxon>
    </lineage>
</organism>
<evidence type="ECO:0000313" key="2">
    <source>
        <dbReference type="Proteomes" id="UP000016933"/>
    </source>
</evidence>
<dbReference type="STRING" id="675120.N1PI35"/>
<reference evidence="1 2" key="2">
    <citation type="journal article" date="2012" name="PLoS Pathog.">
        <title>Diverse lifestyles and strategies of plant pathogenesis encoded in the genomes of eighteen Dothideomycetes fungi.</title>
        <authorList>
            <person name="Ohm R.A."/>
            <person name="Feau N."/>
            <person name="Henrissat B."/>
            <person name="Schoch C.L."/>
            <person name="Horwitz B.A."/>
            <person name="Barry K.W."/>
            <person name="Condon B.J."/>
            <person name="Copeland A.C."/>
            <person name="Dhillon B."/>
            <person name="Glaser F."/>
            <person name="Hesse C.N."/>
            <person name="Kosti I."/>
            <person name="LaButti K."/>
            <person name="Lindquist E.A."/>
            <person name="Lucas S."/>
            <person name="Salamov A.A."/>
            <person name="Bradshaw R.E."/>
            <person name="Ciuffetti L."/>
            <person name="Hamelin R.C."/>
            <person name="Kema G.H.J."/>
            <person name="Lawrence C."/>
            <person name="Scott J.A."/>
            <person name="Spatafora J.W."/>
            <person name="Turgeon B.G."/>
            <person name="de Wit P.J.G.M."/>
            <person name="Zhong S."/>
            <person name="Goodwin S.B."/>
            <person name="Grigoriev I.V."/>
        </authorList>
    </citation>
    <scope>NUCLEOTIDE SEQUENCE [LARGE SCALE GENOMIC DNA]</scope>
    <source>
        <strain evidence="2">NZE10 / CBS 128990</strain>
    </source>
</reference>
<keyword evidence="2" id="KW-1185">Reference proteome</keyword>
<name>N1PI35_DOTSN</name>
<reference evidence="2" key="1">
    <citation type="journal article" date="2012" name="PLoS Genet.">
        <title>The genomes of the fungal plant pathogens Cladosporium fulvum and Dothistroma septosporum reveal adaptation to different hosts and lifestyles but also signatures of common ancestry.</title>
        <authorList>
            <person name="de Wit P.J.G.M."/>
            <person name="van der Burgt A."/>
            <person name="Oekmen B."/>
            <person name="Stergiopoulos I."/>
            <person name="Abd-Elsalam K.A."/>
            <person name="Aerts A.L."/>
            <person name="Bahkali A.H."/>
            <person name="Beenen H.G."/>
            <person name="Chettri P."/>
            <person name="Cox M.P."/>
            <person name="Datema E."/>
            <person name="de Vries R.P."/>
            <person name="Dhillon B."/>
            <person name="Ganley A.R."/>
            <person name="Griffiths S.A."/>
            <person name="Guo Y."/>
            <person name="Hamelin R.C."/>
            <person name="Henrissat B."/>
            <person name="Kabir M.S."/>
            <person name="Jashni M.K."/>
            <person name="Kema G."/>
            <person name="Klaubauf S."/>
            <person name="Lapidus A."/>
            <person name="Levasseur A."/>
            <person name="Lindquist E."/>
            <person name="Mehrabi R."/>
            <person name="Ohm R.A."/>
            <person name="Owen T.J."/>
            <person name="Salamov A."/>
            <person name="Schwelm A."/>
            <person name="Schijlen E."/>
            <person name="Sun H."/>
            <person name="van den Burg H.A."/>
            <person name="van Ham R.C.H.J."/>
            <person name="Zhang S."/>
            <person name="Goodwin S.B."/>
            <person name="Grigoriev I.V."/>
            <person name="Collemare J."/>
            <person name="Bradshaw R.E."/>
        </authorList>
    </citation>
    <scope>NUCLEOTIDE SEQUENCE [LARGE SCALE GENOMIC DNA]</scope>
    <source>
        <strain evidence="2">NZE10 / CBS 128990</strain>
    </source>
</reference>